<sequence length="869" mass="91801">MDDAAVVAGKPVPASGWNRLRRILEEGAALGVVEFVEEFPPQSAAELAAPLREFERALRDRAGPGWRRQRAALVLAGVAILPSTLLVARWLGRYAEVHGCASGIPVGQLLVRMLRGRPREWLADLVARLARQDRIGRDQIWLIGEVAGMAGVGLPATDAVARGWARSGAPQTGAAWDPVLLRTFDAEGTGRYLVRWDGNGFAEAVLEAVASGRISRAEVLDRCVQTLGHRCQVGDVRGYLAMYRRLAPTAEEVGVREAAFLRLLGAPHVPVAALAQSELIRANAAGRVEDGCLLAATRTVFLRRDRGMALAQVAWLDAVLTRKPDHADAVRGSVQPWPGLPDEDVLAEVRRLAARHLTTDMAAVLRPRPSAGAAAVSDGTGRSDSSGAGSRAVPFPVPGTRTGEPHQPHGVIASAEELAVEIAALLSSPGWPVEAMSLERVLAGLVAVSTADRTGLRSALGSLGVLRGGQEIDWPRRLLAEPDEFAELELAVLAATLSVARGMPGAPFPAFDSLPSADPWRSKVGQCAGADQRRPDAGPGLLMLRLHEIVAGLVHAPRPLLMATPTRPDGIVEPEALLERVRRAAREGWEPWPHDLRQALARLPEAETLSVARRANEVQSRAGNELSRWLSGNRDEQVREMLPKIRGRDGGFGRRAEFISCWPFVLPADRELVARSIVRVAEPGADGVGRGPALLALAETSGPVGPGIRQALAVGLGTSDGTDRAAVVRAVQAFAGPHRLDLSTLGAEAAELALAGDLVSLAKVAGGVRELAAAGAVRGAWEIVAGALRILLEPRTGRPDGLVELAQCGADLARNAAPGDPIAEVVRVLDTDEGADRAGAARRTPTARPAAGPVRSGRANESSQANEGN</sequence>
<dbReference type="RefSeq" id="WP_344277973.1">
    <property type="nucleotide sequence ID" value="NZ_BAAAHV010000013.1"/>
</dbReference>
<evidence type="ECO:0000256" key="1">
    <source>
        <dbReference type="SAM" id="MobiDB-lite"/>
    </source>
</evidence>
<organism evidence="2 3">
    <name type="scientific">Amycolatopsis albidoflavus</name>
    <dbReference type="NCBI Taxonomy" id="102226"/>
    <lineage>
        <taxon>Bacteria</taxon>
        <taxon>Bacillati</taxon>
        <taxon>Actinomycetota</taxon>
        <taxon>Actinomycetes</taxon>
        <taxon>Pseudonocardiales</taxon>
        <taxon>Pseudonocardiaceae</taxon>
        <taxon>Amycolatopsis</taxon>
    </lineage>
</organism>
<feature type="compositionally biased region" description="Polar residues" evidence="1">
    <location>
        <begin position="859"/>
        <end position="869"/>
    </location>
</feature>
<protein>
    <recommendedName>
        <fullName evidence="4">Secreted protein</fullName>
    </recommendedName>
</protein>
<feature type="compositionally biased region" description="Low complexity" evidence="1">
    <location>
        <begin position="377"/>
        <end position="392"/>
    </location>
</feature>
<gene>
    <name evidence="2" type="ORF">ACFSUT_05440</name>
</gene>
<feature type="region of interest" description="Disordered" evidence="1">
    <location>
        <begin position="369"/>
        <end position="393"/>
    </location>
</feature>
<feature type="region of interest" description="Disordered" evidence="1">
    <location>
        <begin position="833"/>
        <end position="869"/>
    </location>
</feature>
<evidence type="ECO:0000313" key="3">
    <source>
        <dbReference type="Proteomes" id="UP001597542"/>
    </source>
</evidence>
<accession>A0ABW5HRT9</accession>
<comment type="caution">
    <text evidence="2">The sequence shown here is derived from an EMBL/GenBank/DDBJ whole genome shotgun (WGS) entry which is preliminary data.</text>
</comment>
<evidence type="ECO:0000313" key="2">
    <source>
        <dbReference type="EMBL" id="MFD2479706.1"/>
    </source>
</evidence>
<feature type="compositionally biased region" description="Low complexity" evidence="1">
    <location>
        <begin position="837"/>
        <end position="853"/>
    </location>
</feature>
<dbReference type="EMBL" id="JBHUKQ010000004">
    <property type="protein sequence ID" value="MFD2479706.1"/>
    <property type="molecule type" value="Genomic_DNA"/>
</dbReference>
<reference evidence="3" key="1">
    <citation type="journal article" date="2019" name="Int. J. Syst. Evol. Microbiol.">
        <title>The Global Catalogue of Microorganisms (GCM) 10K type strain sequencing project: providing services to taxonomists for standard genome sequencing and annotation.</title>
        <authorList>
            <consortium name="The Broad Institute Genomics Platform"/>
            <consortium name="The Broad Institute Genome Sequencing Center for Infectious Disease"/>
            <person name="Wu L."/>
            <person name="Ma J."/>
        </authorList>
    </citation>
    <scope>NUCLEOTIDE SEQUENCE [LARGE SCALE GENOMIC DNA]</scope>
    <source>
        <strain evidence="3">CGMCC 4.7638</strain>
    </source>
</reference>
<name>A0ABW5HRT9_9PSEU</name>
<dbReference type="Proteomes" id="UP001597542">
    <property type="component" value="Unassembled WGS sequence"/>
</dbReference>
<proteinExistence type="predicted"/>
<keyword evidence="3" id="KW-1185">Reference proteome</keyword>
<evidence type="ECO:0008006" key="4">
    <source>
        <dbReference type="Google" id="ProtNLM"/>
    </source>
</evidence>